<reference evidence="2 3" key="1">
    <citation type="journal article" date="2023" name="Microbiol. Resour. Announc.">
        <title>Complete Genome Sequence of Imperialibacter roseus strain P4T.</title>
        <authorList>
            <person name="Tizabi D.R."/>
            <person name="Bachvaroff T."/>
            <person name="Hill R.T."/>
        </authorList>
    </citation>
    <scope>NUCLEOTIDE SEQUENCE [LARGE SCALE GENOMIC DNA]</scope>
    <source>
        <strain evidence="2 3">P4T</strain>
    </source>
</reference>
<dbReference type="InterPro" id="IPR028973">
    <property type="entry name" value="PhnB-like"/>
</dbReference>
<dbReference type="CDD" id="cd06588">
    <property type="entry name" value="PhnB_like"/>
    <property type="match status" value="1"/>
</dbReference>
<keyword evidence="3" id="KW-1185">Reference proteome</keyword>
<dbReference type="Gene3D" id="3.10.180.10">
    <property type="entry name" value="2,3-Dihydroxybiphenyl 1,2-Dioxygenase, domain 1"/>
    <property type="match status" value="1"/>
</dbReference>
<evidence type="ECO:0000259" key="1">
    <source>
        <dbReference type="Pfam" id="PF06983"/>
    </source>
</evidence>
<dbReference type="EMBL" id="CP136051">
    <property type="protein sequence ID" value="WOK04417.1"/>
    <property type="molecule type" value="Genomic_DNA"/>
</dbReference>
<dbReference type="PANTHER" id="PTHR33990:SF1">
    <property type="entry name" value="PROTEIN YJDN"/>
    <property type="match status" value="1"/>
</dbReference>
<organism evidence="2 3">
    <name type="scientific">Imperialibacter roseus</name>
    <dbReference type="NCBI Taxonomy" id="1324217"/>
    <lineage>
        <taxon>Bacteria</taxon>
        <taxon>Pseudomonadati</taxon>
        <taxon>Bacteroidota</taxon>
        <taxon>Cytophagia</taxon>
        <taxon>Cytophagales</taxon>
        <taxon>Flammeovirgaceae</taxon>
        <taxon>Imperialibacter</taxon>
    </lineage>
</organism>
<dbReference type="PANTHER" id="PTHR33990">
    <property type="entry name" value="PROTEIN YJDN-RELATED"/>
    <property type="match status" value="1"/>
</dbReference>
<evidence type="ECO:0000313" key="3">
    <source>
        <dbReference type="Proteomes" id="UP001302349"/>
    </source>
</evidence>
<accession>A0ABZ0ILH8</accession>
<proteinExistence type="predicted"/>
<dbReference type="InterPro" id="IPR029068">
    <property type="entry name" value="Glyas_Bleomycin-R_OHBP_Dase"/>
</dbReference>
<gene>
    <name evidence="2" type="ORF">RT717_15155</name>
</gene>
<name>A0ABZ0ILH8_9BACT</name>
<dbReference type="Proteomes" id="UP001302349">
    <property type="component" value="Chromosome"/>
</dbReference>
<dbReference type="Pfam" id="PF06983">
    <property type="entry name" value="3-dmu-9_3-mt"/>
    <property type="match status" value="1"/>
</dbReference>
<evidence type="ECO:0000313" key="2">
    <source>
        <dbReference type="EMBL" id="WOK04417.1"/>
    </source>
</evidence>
<feature type="domain" description="PhnB-like" evidence="1">
    <location>
        <begin position="4"/>
        <end position="130"/>
    </location>
</feature>
<sequence>MAHLITYLTFNGNCREAMTFYRDCLGGELQLETVAASSASAEFPQPMGEFILQATLSKDNLVLMATDMVGEDGLSRGNAVSILIDCNSKKELQHYFKKLSHKGQATHPIGKTFWGAWFGGLTDKFGNHWLLTCRG</sequence>
<protein>
    <submittedName>
        <fullName evidence="2">VOC family protein</fullName>
    </submittedName>
</protein>
<dbReference type="RefSeq" id="WP_317487227.1">
    <property type="nucleotide sequence ID" value="NZ_CP136051.1"/>
</dbReference>
<dbReference type="SUPFAM" id="SSF54593">
    <property type="entry name" value="Glyoxalase/Bleomycin resistance protein/Dihydroxybiphenyl dioxygenase"/>
    <property type="match status" value="1"/>
</dbReference>